<reference evidence="1" key="1">
    <citation type="journal article" date="2007" name="PLoS Biol.">
        <title>Rate of evolution in brain-expressed genes in humans and other primates.</title>
        <authorList>
            <person name="Wang H.-Y."/>
            <person name="Chien H.-C."/>
            <person name="Osada N."/>
            <person name="Hashimoto K."/>
            <person name="Sugano S."/>
            <person name="Gojobori T."/>
            <person name="Chou C.-K."/>
            <person name="Tsai S.-F."/>
            <person name="Wu C.-I."/>
            <person name="Shen C.-K.J."/>
        </authorList>
    </citation>
    <scope>NUCLEOTIDE SEQUENCE</scope>
</reference>
<sequence>MAKPCLYAKKKKERKKKKSYIFSIRVYRQGKPSLCFLFSFLCQLKNLTGLNQRR</sequence>
<protein>
    <submittedName>
        <fullName evidence="1">Macaca fascicularis brain cDNA clone: QflA-21994, similar to human hypothetical protein DKFZp434K046 (DKFZP434K046), mRNA, RefSeq: NM_020312.1</fullName>
    </submittedName>
</protein>
<dbReference type="AlphaFoldDB" id="I7GIR5"/>
<proteinExistence type="evidence at transcript level"/>
<organism evidence="1">
    <name type="scientific">Macaca fascicularis</name>
    <name type="common">Crab-eating macaque</name>
    <name type="synonym">Cynomolgus monkey</name>
    <dbReference type="NCBI Taxonomy" id="9541"/>
    <lineage>
        <taxon>Eukaryota</taxon>
        <taxon>Metazoa</taxon>
        <taxon>Chordata</taxon>
        <taxon>Craniata</taxon>
        <taxon>Vertebrata</taxon>
        <taxon>Euteleostomi</taxon>
        <taxon>Mammalia</taxon>
        <taxon>Eutheria</taxon>
        <taxon>Euarchontoglires</taxon>
        <taxon>Primates</taxon>
        <taxon>Haplorrhini</taxon>
        <taxon>Catarrhini</taxon>
        <taxon>Cercopithecidae</taxon>
        <taxon>Cercopithecinae</taxon>
        <taxon>Macaca</taxon>
    </lineage>
</organism>
<evidence type="ECO:0000313" key="1">
    <source>
        <dbReference type="EMBL" id="BAE90379.1"/>
    </source>
</evidence>
<dbReference type="EMBL" id="AB173317">
    <property type="protein sequence ID" value="BAE90379.1"/>
    <property type="molecule type" value="mRNA"/>
</dbReference>
<accession>I7GIR5</accession>
<name>I7GIR5_MACFA</name>